<comment type="caution">
    <text evidence="5">The sequence shown here is derived from an EMBL/GenBank/DDBJ whole genome shotgun (WGS) entry which is preliminary data.</text>
</comment>
<keyword evidence="5" id="KW-0012">Acyltransferase</keyword>
<proteinExistence type="inferred from homology"/>
<dbReference type="Pfam" id="PF02801">
    <property type="entry name" value="Ketoacyl-synt_C"/>
    <property type="match status" value="1"/>
</dbReference>
<feature type="domain" description="Ketosynthase family 3 (KS3)" evidence="4">
    <location>
        <begin position="1"/>
        <end position="402"/>
    </location>
</feature>
<dbReference type="GO" id="GO:0006633">
    <property type="term" value="P:fatty acid biosynthetic process"/>
    <property type="evidence" value="ECO:0007669"/>
    <property type="project" value="InterPro"/>
</dbReference>
<dbReference type="InterPro" id="IPR014030">
    <property type="entry name" value="Ketoacyl_synth_N"/>
</dbReference>
<organism evidence="5 6">
    <name type="scientific">Campylobacter ureolyticus</name>
    <dbReference type="NCBI Taxonomy" id="827"/>
    <lineage>
        <taxon>Bacteria</taxon>
        <taxon>Pseudomonadati</taxon>
        <taxon>Campylobacterota</taxon>
        <taxon>Epsilonproteobacteria</taxon>
        <taxon>Campylobacterales</taxon>
        <taxon>Campylobacteraceae</taxon>
        <taxon>Campylobacter</taxon>
    </lineage>
</organism>
<accession>A0A9Q4KIW7</accession>
<dbReference type="InterPro" id="IPR016039">
    <property type="entry name" value="Thiolase-like"/>
</dbReference>
<keyword evidence="2 3" id="KW-0808">Transferase</keyword>
<dbReference type="PANTHER" id="PTHR11712:SF325">
    <property type="entry name" value="3-OXOACYL-(ACYL-CARRIER-PROTEIN) SYNTHASE II FABF"/>
    <property type="match status" value="1"/>
</dbReference>
<dbReference type="SMART" id="SM00825">
    <property type="entry name" value="PKS_KS"/>
    <property type="match status" value="1"/>
</dbReference>
<name>A0A9Q4KIW7_9BACT</name>
<dbReference type="PROSITE" id="PS00606">
    <property type="entry name" value="KS3_1"/>
    <property type="match status" value="1"/>
</dbReference>
<reference evidence="5" key="1">
    <citation type="submission" date="2022-12" db="EMBL/GenBank/DDBJ databases">
        <title>Species Delineation and Comparative Genomics within the Campylobacter ureolyticus Complex.</title>
        <authorList>
            <person name="Maki J."/>
            <person name="Howard M."/>
            <person name="Connelly S."/>
            <person name="Hardy D.J."/>
            <person name="Cameron A."/>
        </authorList>
    </citation>
    <scope>NUCLEOTIDE SEQUENCE</scope>
    <source>
        <strain evidence="5">URMC_786</strain>
    </source>
</reference>
<dbReference type="PROSITE" id="PS52004">
    <property type="entry name" value="KS3_2"/>
    <property type="match status" value="1"/>
</dbReference>
<evidence type="ECO:0000256" key="1">
    <source>
        <dbReference type="ARBA" id="ARBA00008467"/>
    </source>
</evidence>
<evidence type="ECO:0000313" key="5">
    <source>
        <dbReference type="EMBL" id="MCZ6161011.1"/>
    </source>
</evidence>
<evidence type="ECO:0000256" key="3">
    <source>
        <dbReference type="RuleBase" id="RU003694"/>
    </source>
</evidence>
<dbReference type="InterPro" id="IPR018201">
    <property type="entry name" value="Ketoacyl_synth_AS"/>
</dbReference>
<dbReference type="Pfam" id="PF00109">
    <property type="entry name" value="ketoacyl-synt"/>
    <property type="match status" value="1"/>
</dbReference>
<dbReference type="InterPro" id="IPR014031">
    <property type="entry name" value="Ketoacyl_synth_C"/>
</dbReference>
<comment type="similarity">
    <text evidence="1 3">Belongs to the thiolase-like superfamily. Beta-ketoacyl-ACP synthases family.</text>
</comment>
<dbReference type="InterPro" id="IPR020841">
    <property type="entry name" value="PKS_Beta-ketoAc_synthase_dom"/>
</dbReference>
<dbReference type="EC" id="2.3.1.179" evidence="5"/>
<sequence length="404" mass="43940">MRRVFVTGYGLITAFGKSWQDNKIALEKKENAVKIMNEWDKYSDLNTRLAAPILNYTHPKNWTRKQTRSMGRVSEFSVEASSMAFDMAKLGDEIKDGRMGVASGSSTGSTDAVASMARLLLEGESDCNANTYIKMMPHTTAANIALFFGLKGRIIPTSSACTSASHAIGYSFEAIKYGLIDMMIAGGAEELCPSEAYVFDTLYATSTKNSTPNLTPCPFDKDRDGLVLGEGAGFLVLESEDNVKKRGIMPIAEVVGFGSTSDGAHITQPNPNTMKEAMALALKSANLNPKDIKYINAHATATTLGDIAESKATNELFGENITISSTKSYLGHTLGACGGIEAIFSIEMMRQNLFYPTINLNNIDEKCAKLNYLREISQIKTDYVMSNNFAFGGVNTSLIFKKIL</sequence>
<protein>
    <submittedName>
        <fullName evidence="5">Beta-ketoacyl-ACP synthase</fullName>
        <ecNumber evidence="5">2.3.1.179</ecNumber>
    </submittedName>
</protein>
<gene>
    <name evidence="5" type="ORF">O6B92_01430</name>
</gene>
<evidence type="ECO:0000256" key="2">
    <source>
        <dbReference type="ARBA" id="ARBA00022679"/>
    </source>
</evidence>
<dbReference type="InterPro" id="IPR000794">
    <property type="entry name" value="Beta-ketoacyl_synthase"/>
</dbReference>
<dbReference type="PANTHER" id="PTHR11712">
    <property type="entry name" value="POLYKETIDE SYNTHASE-RELATED"/>
    <property type="match status" value="1"/>
</dbReference>
<dbReference type="NCBIfam" id="NF006587">
    <property type="entry name" value="PRK09116.1"/>
    <property type="match status" value="1"/>
</dbReference>
<evidence type="ECO:0000259" key="4">
    <source>
        <dbReference type="PROSITE" id="PS52004"/>
    </source>
</evidence>
<evidence type="ECO:0000313" key="6">
    <source>
        <dbReference type="Proteomes" id="UP001075461"/>
    </source>
</evidence>
<dbReference type="SUPFAM" id="SSF53901">
    <property type="entry name" value="Thiolase-like"/>
    <property type="match status" value="2"/>
</dbReference>
<dbReference type="Proteomes" id="UP001075461">
    <property type="component" value="Unassembled WGS sequence"/>
</dbReference>
<dbReference type="GO" id="GO:0004315">
    <property type="term" value="F:3-oxoacyl-[acyl-carrier-protein] synthase activity"/>
    <property type="evidence" value="ECO:0007669"/>
    <property type="project" value="UniProtKB-EC"/>
</dbReference>
<dbReference type="GO" id="GO:0005829">
    <property type="term" value="C:cytosol"/>
    <property type="evidence" value="ECO:0007669"/>
    <property type="project" value="TreeGrafter"/>
</dbReference>
<dbReference type="Gene3D" id="3.40.47.10">
    <property type="match status" value="1"/>
</dbReference>
<dbReference type="AlphaFoldDB" id="A0A9Q4KIW7"/>
<dbReference type="EMBL" id="JAPXGP010000001">
    <property type="protein sequence ID" value="MCZ6161011.1"/>
    <property type="molecule type" value="Genomic_DNA"/>
</dbReference>
<dbReference type="RefSeq" id="WP_269479505.1">
    <property type="nucleotide sequence ID" value="NZ_JAPXGH010000003.1"/>
</dbReference>
<dbReference type="CDD" id="cd00834">
    <property type="entry name" value="KAS_I_II"/>
    <property type="match status" value="1"/>
</dbReference>